<protein>
    <submittedName>
        <fullName evidence="1">Uncharacterized protein</fullName>
    </submittedName>
</protein>
<gene>
    <name evidence="1" type="ORF">GCM10023209_28460</name>
</gene>
<sequence>MVTKTQTEAILRAIPRKGFIGANPFAPPICAPEPGAVQGRIRRTPQGGKRAPCASGPRLPDHVMHDGWCRMGA</sequence>
<reference evidence="2" key="1">
    <citation type="journal article" date="2019" name="Int. J. Syst. Evol. Microbiol.">
        <title>The Global Catalogue of Microorganisms (GCM) 10K type strain sequencing project: providing services to taxonomists for standard genome sequencing and annotation.</title>
        <authorList>
            <consortium name="The Broad Institute Genomics Platform"/>
            <consortium name="The Broad Institute Genome Sequencing Center for Infectious Disease"/>
            <person name="Wu L."/>
            <person name="Ma J."/>
        </authorList>
    </citation>
    <scope>NUCLEOTIDE SEQUENCE [LARGE SCALE GENOMIC DNA]</scope>
    <source>
        <strain evidence="2">JCM 18015</strain>
    </source>
</reference>
<accession>A0ABP9LG65</accession>
<evidence type="ECO:0000313" key="1">
    <source>
        <dbReference type="EMBL" id="GAA5077825.1"/>
    </source>
</evidence>
<organism evidence="1 2">
    <name type="scientific">[Roseibacterium] beibuensis</name>
    <dbReference type="NCBI Taxonomy" id="1193142"/>
    <lineage>
        <taxon>Bacteria</taxon>
        <taxon>Pseudomonadati</taxon>
        <taxon>Pseudomonadota</taxon>
        <taxon>Alphaproteobacteria</taxon>
        <taxon>Rhodobacterales</taxon>
        <taxon>Roseobacteraceae</taxon>
        <taxon>Roseicyclus</taxon>
    </lineage>
</organism>
<keyword evidence="2" id="KW-1185">Reference proteome</keyword>
<proteinExistence type="predicted"/>
<dbReference type="Proteomes" id="UP001499910">
    <property type="component" value="Unassembled WGS sequence"/>
</dbReference>
<name>A0ABP9LG65_9RHOB</name>
<evidence type="ECO:0000313" key="2">
    <source>
        <dbReference type="Proteomes" id="UP001499910"/>
    </source>
</evidence>
<comment type="caution">
    <text evidence="1">The sequence shown here is derived from an EMBL/GenBank/DDBJ whole genome shotgun (WGS) entry which is preliminary data.</text>
</comment>
<dbReference type="EMBL" id="BAABHW010000004">
    <property type="protein sequence ID" value="GAA5077825.1"/>
    <property type="molecule type" value="Genomic_DNA"/>
</dbReference>